<evidence type="ECO:0000313" key="1">
    <source>
        <dbReference type="EMBL" id="GBM42364.1"/>
    </source>
</evidence>
<comment type="caution">
    <text evidence="1">The sequence shown here is derived from an EMBL/GenBank/DDBJ whole genome shotgun (WGS) entry which is preliminary data.</text>
</comment>
<dbReference type="EMBL" id="BGPR01000993">
    <property type="protein sequence ID" value="GBM42364.1"/>
    <property type="molecule type" value="Genomic_DNA"/>
</dbReference>
<gene>
    <name evidence="1" type="ORF">AVEN_129795_1</name>
</gene>
<dbReference type="GO" id="GO:0003676">
    <property type="term" value="F:nucleic acid binding"/>
    <property type="evidence" value="ECO:0007669"/>
    <property type="project" value="InterPro"/>
</dbReference>
<accession>A0A4Y2FRV8</accession>
<dbReference type="InterPro" id="IPR036397">
    <property type="entry name" value="RNaseH_sf"/>
</dbReference>
<protein>
    <submittedName>
        <fullName evidence="1">Uncharacterized protein</fullName>
    </submittedName>
</protein>
<organism evidence="1 2">
    <name type="scientific">Araneus ventricosus</name>
    <name type="common">Orbweaver spider</name>
    <name type="synonym">Epeira ventricosa</name>
    <dbReference type="NCBI Taxonomy" id="182803"/>
    <lineage>
        <taxon>Eukaryota</taxon>
        <taxon>Metazoa</taxon>
        <taxon>Ecdysozoa</taxon>
        <taxon>Arthropoda</taxon>
        <taxon>Chelicerata</taxon>
        <taxon>Arachnida</taxon>
        <taxon>Araneae</taxon>
        <taxon>Araneomorphae</taxon>
        <taxon>Entelegynae</taxon>
        <taxon>Araneoidea</taxon>
        <taxon>Araneidae</taxon>
        <taxon>Araneus</taxon>
    </lineage>
</organism>
<dbReference type="OrthoDB" id="6431382at2759"/>
<evidence type="ECO:0000313" key="2">
    <source>
        <dbReference type="Proteomes" id="UP000499080"/>
    </source>
</evidence>
<proteinExistence type="predicted"/>
<dbReference type="Proteomes" id="UP000499080">
    <property type="component" value="Unassembled WGS sequence"/>
</dbReference>
<dbReference type="Gene3D" id="3.30.420.10">
    <property type="entry name" value="Ribonuclease H-like superfamily/Ribonuclease H"/>
    <property type="match status" value="1"/>
</dbReference>
<dbReference type="AlphaFoldDB" id="A0A4Y2FRV8"/>
<reference evidence="1 2" key="1">
    <citation type="journal article" date="2019" name="Sci. Rep.">
        <title>Orb-weaving spider Araneus ventricosus genome elucidates the spidroin gene catalogue.</title>
        <authorList>
            <person name="Kono N."/>
            <person name="Nakamura H."/>
            <person name="Ohtoshi R."/>
            <person name="Moran D.A.P."/>
            <person name="Shinohara A."/>
            <person name="Yoshida Y."/>
            <person name="Fujiwara M."/>
            <person name="Mori M."/>
            <person name="Tomita M."/>
            <person name="Arakawa K."/>
        </authorList>
    </citation>
    <scope>NUCLEOTIDE SEQUENCE [LARGE SCALE GENOMIC DNA]</scope>
</reference>
<sequence>MLTAFRDSQVILLVHFLKRGVTVPVIYYCNILSKLRDAIDRKYPRFQPDTLTQKIEELRWKPLKHPTYSLDLAPRDYHLFGPLKLHTTASISRLMQREVRKSLRQPSKDFTQQALENSSRLVINVLI</sequence>
<name>A0A4Y2FRV8_ARAVE</name>
<keyword evidence="2" id="KW-1185">Reference proteome</keyword>